<keyword evidence="4" id="KW-1185">Reference proteome</keyword>
<dbReference type="SUPFAM" id="SSF53474">
    <property type="entry name" value="alpha/beta-Hydrolases"/>
    <property type="match status" value="1"/>
</dbReference>
<accession>A0A1G9Z3M5</accession>
<protein>
    <submittedName>
        <fullName evidence="3">Pimeloyl-ACP methyl ester carboxylesterase</fullName>
    </submittedName>
</protein>
<sequence length="279" mass="29362">MRNSLPRRARTPLTLMATATVAAALLATTVAPANAGNATSSQGRKPTVVLVHGAFADSTSWNGVVKKLKRDGYPVVAAANPLRGLSSDAAYLKELLAGIDGPVVLAGHSYGGAVITNAARGADNVKALVYIAAFMPDQGESALDLAQKFPGSSLGEALYSVPVTLPDGSQGQDFYIEHAKFHHQFADDVEENTAELMAVTQRPVTGAALGEPSSAPAWKTIPSWALVATGDRNIPRKTQNYMAERANARTVEVRASHAVSVSHPDEVSRIIREAARSAR</sequence>
<dbReference type="InterPro" id="IPR029058">
    <property type="entry name" value="AB_hydrolase_fold"/>
</dbReference>
<dbReference type="Gene3D" id="3.40.50.1820">
    <property type="entry name" value="alpha/beta hydrolase"/>
    <property type="match status" value="1"/>
</dbReference>
<dbReference type="PANTHER" id="PTHR37017">
    <property type="entry name" value="AB HYDROLASE-1 DOMAIN-CONTAINING PROTEIN-RELATED"/>
    <property type="match status" value="1"/>
</dbReference>
<evidence type="ECO:0000256" key="1">
    <source>
        <dbReference type="SAM" id="SignalP"/>
    </source>
</evidence>
<feature type="chain" id="PRO_5038814937" evidence="1">
    <location>
        <begin position="36"/>
        <end position="279"/>
    </location>
</feature>
<dbReference type="GO" id="GO:0003824">
    <property type="term" value="F:catalytic activity"/>
    <property type="evidence" value="ECO:0007669"/>
    <property type="project" value="UniProtKB-ARBA"/>
</dbReference>
<organism evidence="3 4">
    <name type="scientific">Streptomyces wuyuanensis</name>
    <dbReference type="NCBI Taxonomy" id="1196353"/>
    <lineage>
        <taxon>Bacteria</taxon>
        <taxon>Bacillati</taxon>
        <taxon>Actinomycetota</taxon>
        <taxon>Actinomycetes</taxon>
        <taxon>Kitasatosporales</taxon>
        <taxon>Streptomycetaceae</taxon>
        <taxon>Streptomyces</taxon>
    </lineage>
</organism>
<feature type="signal peptide" evidence="1">
    <location>
        <begin position="1"/>
        <end position="35"/>
    </location>
</feature>
<evidence type="ECO:0000259" key="2">
    <source>
        <dbReference type="Pfam" id="PF12697"/>
    </source>
</evidence>
<dbReference type="Pfam" id="PF12697">
    <property type="entry name" value="Abhydrolase_6"/>
    <property type="match status" value="1"/>
</dbReference>
<name>A0A1G9Z3M5_9ACTN</name>
<gene>
    <name evidence="3" type="ORF">SAMN05444921_120140</name>
</gene>
<dbReference type="OrthoDB" id="9814966at2"/>
<dbReference type="AlphaFoldDB" id="A0A1G9Z3M5"/>
<dbReference type="STRING" id="1196353.SAMN05444921_120140"/>
<keyword evidence="1" id="KW-0732">Signal</keyword>
<evidence type="ECO:0000313" key="3">
    <source>
        <dbReference type="EMBL" id="SDN16058.1"/>
    </source>
</evidence>
<dbReference type="EMBL" id="FNHI01000020">
    <property type="protein sequence ID" value="SDN16058.1"/>
    <property type="molecule type" value="Genomic_DNA"/>
</dbReference>
<feature type="domain" description="AB hydrolase-1" evidence="2">
    <location>
        <begin position="48"/>
        <end position="269"/>
    </location>
</feature>
<reference evidence="4" key="1">
    <citation type="submission" date="2016-10" db="EMBL/GenBank/DDBJ databases">
        <authorList>
            <person name="Varghese N."/>
            <person name="Submissions S."/>
        </authorList>
    </citation>
    <scope>NUCLEOTIDE SEQUENCE [LARGE SCALE GENOMIC DNA]</scope>
    <source>
        <strain evidence="4">CGMCC 4.7042</strain>
    </source>
</reference>
<dbReference type="PANTHER" id="PTHR37017:SF11">
    <property type="entry name" value="ESTERASE_LIPASE_THIOESTERASE DOMAIN-CONTAINING PROTEIN"/>
    <property type="match status" value="1"/>
</dbReference>
<dbReference type="InterPro" id="IPR000073">
    <property type="entry name" value="AB_hydrolase_1"/>
</dbReference>
<dbReference type="InterPro" id="IPR052897">
    <property type="entry name" value="Sec-Metab_Biosynth_Hydrolase"/>
</dbReference>
<dbReference type="Proteomes" id="UP000199063">
    <property type="component" value="Unassembled WGS sequence"/>
</dbReference>
<proteinExistence type="predicted"/>
<evidence type="ECO:0000313" key="4">
    <source>
        <dbReference type="Proteomes" id="UP000199063"/>
    </source>
</evidence>